<feature type="transmembrane region" description="Helical" evidence="8">
    <location>
        <begin position="238"/>
        <end position="255"/>
    </location>
</feature>
<keyword evidence="6 8" id="KW-1133">Transmembrane helix</keyword>
<evidence type="ECO:0000256" key="5">
    <source>
        <dbReference type="ARBA" id="ARBA00022692"/>
    </source>
</evidence>
<evidence type="ECO:0000256" key="3">
    <source>
        <dbReference type="ARBA" id="ARBA00022448"/>
    </source>
</evidence>
<evidence type="ECO:0000256" key="2">
    <source>
        <dbReference type="ARBA" id="ARBA00009142"/>
    </source>
</evidence>
<evidence type="ECO:0000256" key="7">
    <source>
        <dbReference type="ARBA" id="ARBA00023136"/>
    </source>
</evidence>
<dbReference type="RefSeq" id="WP_109668420.1">
    <property type="nucleotide sequence ID" value="NZ_QGGW01000005.1"/>
</dbReference>
<feature type="transmembrane region" description="Helical" evidence="8">
    <location>
        <begin position="181"/>
        <end position="200"/>
    </location>
</feature>
<proteinExistence type="inferred from homology"/>
<gene>
    <name evidence="9" type="ORF">C7455_105124</name>
</gene>
<feature type="transmembrane region" description="Helical" evidence="8">
    <location>
        <begin position="206"/>
        <end position="226"/>
    </location>
</feature>
<keyword evidence="10" id="KW-1185">Reference proteome</keyword>
<comment type="subcellular location">
    <subcellularLocation>
        <location evidence="1 8">Cell membrane</location>
        <topology evidence="1 8">Multi-pass membrane protein</topology>
    </subcellularLocation>
</comment>
<keyword evidence="3" id="KW-0813">Transport</keyword>
<evidence type="ECO:0000313" key="9">
    <source>
        <dbReference type="EMBL" id="PWK60140.1"/>
    </source>
</evidence>
<dbReference type="PANTHER" id="PTHR30269:SF32">
    <property type="entry name" value="MEMBRANE TRANSPORTER PROTEIN-RELATED"/>
    <property type="match status" value="1"/>
</dbReference>
<dbReference type="EMBL" id="QGGW01000005">
    <property type="protein sequence ID" value="PWK60140.1"/>
    <property type="molecule type" value="Genomic_DNA"/>
</dbReference>
<dbReference type="PANTHER" id="PTHR30269">
    <property type="entry name" value="TRANSMEMBRANE PROTEIN YFCA"/>
    <property type="match status" value="1"/>
</dbReference>
<dbReference type="Proteomes" id="UP000245708">
    <property type="component" value="Unassembled WGS sequence"/>
</dbReference>
<keyword evidence="4 8" id="KW-1003">Cell membrane</keyword>
<reference evidence="9 10" key="1">
    <citation type="submission" date="2018-05" db="EMBL/GenBank/DDBJ databases">
        <title>Genomic Encyclopedia of Type Strains, Phase IV (KMG-IV): sequencing the most valuable type-strain genomes for metagenomic binning, comparative biology and taxonomic classification.</title>
        <authorList>
            <person name="Goeker M."/>
        </authorList>
    </citation>
    <scope>NUCLEOTIDE SEQUENCE [LARGE SCALE GENOMIC DNA]</scope>
    <source>
        <strain evidence="9 10">DSM 16097</strain>
    </source>
</reference>
<feature type="transmembrane region" description="Helical" evidence="8">
    <location>
        <begin position="142"/>
        <end position="169"/>
    </location>
</feature>
<comment type="similarity">
    <text evidence="2 8">Belongs to the 4-toluene sulfonate uptake permease (TSUP) (TC 2.A.102) family.</text>
</comment>
<feature type="transmembrane region" description="Helical" evidence="8">
    <location>
        <begin position="12"/>
        <end position="31"/>
    </location>
</feature>
<evidence type="ECO:0000256" key="6">
    <source>
        <dbReference type="ARBA" id="ARBA00022989"/>
    </source>
</evidence>
<keyword evidence="5 8" id="KW-0812">Transmembrane</keyword>
<accession>A0A316GHU6</accession>
<dbReference type="InterPro" id="IPR052017">
    <property type="entry name" value="TSUP"/>
</dbReference>
<organism evidence="9 10">
    <name type="scientific">Roseicyclus mahoneyensis</name>
    <dbReference type="NCBI Taxonomy" id="164332"/>
    <lineage>
        <taxon>Bacteria</taxon>
        <taxon>Pseudomonadati</taxon>
        <taxon>Pseudomonadota</taxon>
        <taxon>Alphaproteobacteria</taxon>
        <taxon>Rhodobacterales</taxon>
        <taxon>Roseobacteraceae</taxon>
        <taxon>Roseicyclus</taxon>
    </lineage>
</organism>
<evidence type="ECO:0000313" key="10">
    <source>
        <dbReference type="Proteomes" id="UP000245708"/>
    </source>
</evidence>
<dbReference type="InterPro" id="IPR002781">
    <property type="entry name" value="TM_pro_TauE-like"/>
</dbReference>
<protein>
    <recommendedName>
        <fullName evidence="8">Probable membrane transporter protein</fullName>
    </recommendedName>
</protein>
<dbReference type="GO" id="GO:0005886">
    <property type="term" value="C:plasma membrane"/>
    <property type="evidence" value="ECO:0007669"/>
    <property type="project" value="UniProtKB-SubCell"/>
</dbReference>
<feature type="transmembrane region" description="Helical" evidence="8">
    <location>
        <begin position="43"/>
        <end position="63"/>
    </location>
</feature>
<feature type="transmembrane region" description="Helical" evidence="8">
    <location>
        <begin position="83"/>
        <end position="101"/>
    </location>
</feature>
<sequence length="257" mass="27563">MLQDTLDLMPLWAFVAACGVTLAAGFVKGAVGFAMPLVMISGLSLFLDPLVAVAGIILPIVLSNVLQVMRFSWSQAGEAVKEFWRYIVIICVMILISAQFVTMIPAHVFYLVLGVPTVTLSLIQLIGVRFRVAPKWRNASEWIVGLISGTIGGLTGTWGPPTVLFLIALDTPKAKQMLVQGVVYGLGSVTLLVGHLQSGVLNAVTIPWSAALLIPGYLGMQMGFWMSDRMNAAVFRRATLVVLIVAGANLVRRGLLG</sequence>
<evidence type="ECO:0000256" key="8">
    <source>
        <dbReference type="RuleBase" id="RU363041"/>
    </source>
</evidence>
<keyword evidence="7 8" id="KW-0472">Membrane</keyword>
<dbReference type="AlphaFoldDB" id="A0A316GHU6"/>
<comment type="caution">
    <text evidence="9">The sequence shown here is derived from an EMBL/GenBank/DDBJ whole genome shotgun (WGS) entry which is preliminary data.</text>
</comment>
<feature type="transmembrane region" description="Helical" evidence="8">
    <location>
        <begin position="108"/>
        <end position="130"/>
    </location>
</feature>
<name>A0A316GHU6_9RHOB</name>
<dbReference type="Pfam" id="PF01925">
    <property type="entry name" value="TauE"/>
    <property type="match status" value="1"/>
</dbReference>
<dbReference type="OrthoDB" id="9800873at2"/>
<evidence type="ECO:0000256" key="1">
    <source>
        <dbReference type="ARBA" id="ARBA00004651"/>
    </source>
</evidence>
<evidence type="ECO:0000256" key="4">
    <source>
        <dbReference type="ARBA" id="ARBA00022475"/>
    </source>
</evidence>